<gene>
    <name evidence="2" type="ORF">METZ01_LOCUS239340</name>
</gene>
<feature type="region of interest" description="Disordered" evidence="1">
    <location>
        <begin position="383"/>
        <end position="406"/>
    </location>
</feature>
<name>A0A382HGT9_9ZZZZ</name>
<organism evidence="2">
    <name type="scientific">marine metagenome</name>
    <dbReference type="NCBI Taxonomy" id="408172"/>
    <lineage>
        <taxon>unclassified sequences</taxon>
        <taxon>metagenomes</taxon>
        <taxon>ecological metagenomes</taxon>
    </lineage>
</organism>
<evidence type="ECO:0000313" key="2">
    <source>
        <dbReference type="EMBL" id="SVB86486.1"/>
    </source>
</evidence>
<evidence type="ECO:0000256" key="1">
    <source>
        <dbReference type="SAM" id="MobiDB-lite"/>
    </source>
</evidence>
<accession>A0A382HGT9</accession>
<feature type="compositionally biased region" description="Gly residues" evidence="1">
    <location>
        <begin position="258"/>
        <end position="268"/>
    </location>
</feature>
<feature type="compositionally biased region" description="Acidic residues" evidence="1">
    <location>
        <begin position="123"/>
        <end position="134"/>
    </location>
</feature>
<feature type="compositionally biased region" description="Acidic residues" evidence="1">
    <location>
        <begin position="188"/>
        <end position="205"/>
    </location>
</feature>
<feature type="region of interest" description="Disordered" evidence="1">
    <location>
        <begin position="123"/>
        <end position="214"/>
    </location>
</feature>
<dbReference type="AlphaFoldDB" id="A0A382HGT9"/>
<feature type="region of interest" description="Disordered" evidence="1">
    <location>
        <begin position="232"/>
        <end position="276"/>
    </location>
</feature>
<sequence length="406" mass="43226">MNNRPPLPVTIAGILPPSPGSALKNNAKTAVAVSACLLAGWAFAPAGLAEKARFYSSKGSAAFKSRTKDIRSGVGRSSLSRAKSLSGVGTVLYPGSAPSMDRATSKRLLELFDKKKNWMFQDLAEDDDSGDTADEWSRENNMLGGEDGGRQNPFFKSRGVVQDFLRSDDKEKRPRKKTGRRGQPDQLLGEEEEDDLTESEFELNPDEFKEGGKKKETSLFLARSPFAAKTALADFSPFSRKSSKSTDPFKTLRNRAGQKGGRPEGGQALGQAGAAGRAGFFQQQKKIGGGFINSKNFFNAGPEGTGKRALGLDPMSFGSGLTPKPSTPVTGIGAGGTLAGFKLPTGLAAPASANRSLSSAFGAPPAAARRELPLLFQSRDRQQPAIRSGLLHQKPGVNTDKTRRGF</sequence>
<dbReference type="EMBL" id="UINC01061183">
    <property type="protein sequence ID" value="SVB86486.1"/>
    <property type="molecule type" value="Genomic_DNA"/>
</dbReference>
<protein>
    <submittedName>
        <fullName evidence="2">Uncharacterized protein</fullName>
    </submittedName>
</protein>
<reference evidence="2" key="1">
    <citation type="submission" date="2018-05" db="EMBL/GenBank/DDBJ databases">
        <authorList>
            <person name="Lanie J.A."/>
            <person name="Ng W.-L."/>
            <person name="Kazmierczak K.M."/>
            <person name="Andrzejewski T.M."/>
            <person name="Davidsen T.M."/>
            <person name="Wayne K.J."/>
            <person name="Tettelin H."/>
            <person name="Glass J.I."/>
            <person name="Rusch D."/>
            <person name="Podicherti R."/>
            <person name="Tsui H.-C.T."/>
            <person name="Winkler M.E."/>
        </authorList>
    </citation>
    <scope>NUCLEOTIDE SEQUENCE</scope>
</reference>
<proteinExistence type="predicted"/>
<feature type="region of interest" description="Disordered" evidence="1">
    <location>
        <begin position="309"/>
        <end position="329"/>
    </location>
</feature>